<dbReference type="KEGG" id="vg:2658135"/>
<dbReference type="RefSeq" id="NP_943986.1">
    <property type="nucleotide sequence ID" value="NC_005260.1"/>
</dbReference>
<gene>
    <name evidence="1" type="ORF">Aeh1ORF102c</name>
</gene>
<keyword evidence="2" id="KW-1185">Reference proteome</keyword>
<reference evidence="1 2" key="1">
    <citation type="journal article" date="2001" name="J. Bacteriol.">
        <title>Phylogeny of the major head and tail genes of the wide-ranging T4-type bacteriophages.</title>
        <authorList>
            <person name="Tetart F."/>
            <person name="Desplats C."/>
            <person name="Kutateladze M."/>
            <person name="Monod C."/>
            <person name="Ackermann H.W."/>
            <person name="Krisch H.M."/>
        </authorList>
    </citation>
    <scope>NUCLEOTIDE SEQUENCE</scope>
</reference>
<dbReference type="OrthoDB" id="17074at10239"/>
<dbReference type="Proteomes" id="UP000002555">
    <property type="component" value="Segment"/>
</dbReference>
<evidence type="ECO:0000313" key="1">
    <source>
        <dbReference type="EMBL" id="AAQ17763.1"/>
    </source>
</evidence>
<organism evidence="1 2">
    <name type="scientific">Aeromonas phage Aeh1</name>
    <dbReference type="NCBI Taxonomy" id="2880362"/>
    <lineage>
        <taxon>Viruses</taxon>
        <taxon>Duplodnaviria</taxon>
        <taxon>Heunggongvirae</taxon>
        <taxon>Uroviricota</taxon>
        <taxon>Caudoviricetes</taxon>
        <taxon>Pantevenvirales</taxon>
        <taxon>Straboviridae</taxon>
        <taxon>Cinqassovirus</taxon>
        <taxon>Cinqassovirus aeh1</taxon>
    </lineage>
</organism>
<protein>
    <submittedName>
        <fullName evidence="1">Uncharacterized protein</fullName>
    </submittedName>
</protein>
<sequence length="186" mass="21839">MRLKTEMDAKRFKKFTGRKPMQDDLERVNCRQAGKMGHSHCGWNHRAHRPMYEDSHESLFTDLQRHCGAFDYHGKWKYNFNTMFPLDAVMHNIEEVRKYAAVVKRESFDFYAYSLTKARGIEGEFVVATAEFTIVADGDWEAKEKFDKIIDILVKADKLDLYSKLCIEKDMVVHLSPEALQTFKFI</sequence>
<evidence type="ECO:0000313" key="2">
    <source>
        <dbReference type="Proteomes" id="UP000002555"/>
    </source>
</evidence>
<proteinExistence type="predicted"/>
<name>Q76YY3_9CAUD</name>
<dbReference type="EMBL" id="AY266303">
    <property type="protein sequence ID" value="AAQ17763.1"/>
    <property type="molecule type" value="Genomic_DNA"/>
</dbReference>
<accession>Q76YY3</accession>